<dbReference type="STRING" id="644358.A0A0C4DRP6"/>
<dbReference type="eggNOG" id="ENOG502QQSQ">
    <property type="taxonomic scope" value="Eukaryota"/>
</dbReference>
<dbReference type="AlphaFoldDB" id="A0A0C4DRP6"/>
<dbReference type="EnsemblFungi" id="MAPG_02561T0">
    <property type="protein sequence ID" value="MAPG_02561T0"/>
    <property type="gene ID" value="MAPG_02561"/>
</dbReference>
<keyword evidence="5" id="KW-1185">Reference proteome</keyword>
<evidence type="ECO:0000256" key="1">
    <source>
        <dbReference type="SAM" id="MobiDB-lite"/>
    </source>
</evidence>
<dbReference type="PANTHER" id="PTHR35872">
    <property type="entry name" value="INTEGRAL MEMBRANE PROTEIN (AFU_ORTHOLOGUE AFUA_5G07110)"/>
    <property type="match status" value="1"/>
</dbReference>
<reference evidence="4" key="4">
    <citation type="journal article" date="2015" name="G3 (Bethesda)">
        <title>Genome sequences of three phytopathogenic species of the Magnaporthaceae family of fungi.</title>
        <authorList>
            <person name="Okagaki L.H."/>
            <person name="Nunes C.C."/>
            <person name="Sailsbery J."/>
            <person name="Clay B."/>
            <person name="Brown D."/>
            <person name="John T."/>
            <person name="Oh Y."/>
            <person name="Young N."/>
            <person name="Fitzgerald M."/>
            <person name="Haas B.J."/>
            <person name="Zeng Q."/>
            <person name="Young S."/>
            <person name="Adiconis X."/>
            <person name="Fan L."/>
            <person name="Levin J.Z."/>
            <person name="Mitchell T.K."/>
            <person name="Okubara P.A."/>
            <person name="Farman M.L."/>
            <person name="Kohn L.M."/>
            <person name="Birren B."/>
            <person name="Ma L.-J."/>
            <person name="Dean R.A."/>
        </authorList>
    </citation>
    <scope>NUCLEOTIDE SEQUENCE</scope>
    <source>
        <strain evidence="4">ATCC 64411 / 73-15</strain>
    </source>
</reference>
<accession>A0A0C4DRP6</accession>
<dbReference type="EMBL" id="GL876967">
    <property type="protein sequence ID" value="KLU83501.1"/>
    <property type="molecule type" value="Genomic_DNA"/>
</dbReference>
<organism evidence="4 5">
    <name type="scientific">Magnaporthiopsis poae (strain ATCC 64411 / 73-15)</name>
    <name type="common">Kentucky bluegrass fungus</name>
    <name type="synonym">Magnaporthe poae</name>
    <dbReference type="NCBI Taxonomy" id="644358"/>
    <lineage>
        <taxon>Eukaryota</taxon>
        <taxon>Fungi</taxon>
        <taxon>Dikarya</taxon>
        <taxon>Ascomycota</taxon>
        <taxon>Pezizomycotina</taxon>
        <taxon>Sordariomycetes</taxon>
        <taxon>Sordariomycetidae</taxon>
        <taxon>Magnaporthales</taxon>
        <taxon>Magnaporthaceae</taxon>
        <taxon>Magnaporthiopsis</taxon>
    </lineage>
</organism>
<gene>
    <name evidence="3" type="ORF">MAPG_02561</name>
</gene>
<dbReference type="Pfam" id="PF11204">
    <property type="entry name" value="DUF2985"/>
    <property type="match status" value="1"/>
</dbReference>
<feature type="compositionally biased region" description="Basic and acidic residues" evidence="1">
    <location>
        <begin position="277"/>
        <end position="302"/>
    </location>
</feature>
<feature type="transmembrane region" description="Helical" evidence="2">
    <location>
        <begin position="61"/>
        <end position="82"/>
    </location>
</feature>
<feature type="transmembrane region" description="Helical" evidence="2">
    <location>
        <begin position="103"/>
        <end position="124"/>
    </location>
</feature>
<reference evidence="4" key="5">
    <citation type="submission" date="2015-06" db="UniProtKB">
        <authorList>
            <consortium name="EnsemblFungi"/>
        </authorList>
    </citation>
    <scope>IDENTIFICATION</scope>
    <source>
        <strain evidence="4">ATCC 64411</strain>
    </source>
</reference>
<reference evidence="5" key="2">
    <citation type="submission" date="2010-05" db="EMBL/GenBank/DDBJ databases">
        <title>The genome sequence of Magnaporthe poae strain ATCC 64411.</title>
        <authorList>
            <person name="Ma L.-J."/>
            <person name="Dead R."/>
            <person name="Young S."/>
            <person name="Zeng Q."/>
            <person name="Koehrsen M."/>
            <person name="Alvarado L."/>
            <person name="Berlin A."/>
            <person name="Chapman S.B."/>
            <person name="Chen Z."/>
            <person name="Freedman E."/>
            <person name="Gellesch M."/>
            <person name="Goldberg J."/>
            <person name="Griggs A."/>
            <person name="Gujja S."/>
            <person name="Heilman E.R."/>
            <person name="Heiman D."/>
            <person name="Hepburn T."/>
            <person name="Howarth C."/>
            <person name="Jen D."/>
            <person name="Larson L."/>
            <person name="Mehta T."/>
            <person name="Neiman D."/>
            <person name="Pearson M."/>
            <person name="Roberts A."/>
            <person name="Saif S."/>
            <person name="Shea T."/>
            <person name="Shenoy N."/>
            <person name="Sisk P."/>
            <person name="Stolte C."/>
            <person name="Sykes S."/>
            <person name="Walk T."/>
            <person name="White J."/>
            <person name="Yandava C."/>
            <person name="Haas B."/>
            <person name="Nusbaum C."/>
            <person name="Birren B."/>
        </authorList>
    </citation>
    <scope>NUCLEOTIDE SEQUENCE [LARGE SCALE GENOMIC DNA]</scope>
    <source>
        <strain evidence="5">ATCC 64411 / 73-15</strain>
    </source>
</reference>
<keyword evidence="2" id="KW-1133">Transmembrane helix</keyword>
<protein>
    <recommendedName>
        <fullName evidence="6">Alpha-L-rhamnosidase C</fullName>
    </recommendedName>
</protein>
<reference evidence="3" key="1">
    <citation type="submission" date="2010-05" db="EMBL/GenBank/DDBJ databases">
        <title>The Genome Sequence of Magnaporthe poae strain ATCC 64411.</title>
        <authorList>
            <consortium name="The Broad Institute Genome Sequencing Platform"/>
            <consortium name="Broad Institute Genome Sequencing Center for Infectious Disease"/>
            <person name="Ma L.-J."/>
            <person name="Dead R."/>
            <person name="Young S."/>
            <person name="Zeng Q."/>
            <person name="Koehrsen M."/>
            <person name="Alvarado L."/>
            <person name="Berlin A."/>
            <person name="Chapman S.B."/>
            <person name="Chen Z."/>
            <person name="Freedman E."/>
            <person name="Gellesch M."/>
            <person name="Goldberg J."/>
            <person name="Griggs A."/>
            <person name="Gujja S."/>
            <person name="Heilman E.R."/>
            <person name="Heiman D."/>
            <person name="Hepburn T."/>
            <person name="Howarth C."/>
            <person name="Jen D."/>
            <person name="Larson L."/>
            <person name="Mehta T."/>
            <person name="Neiman D."/>
            <person name="Pearson M."/>
            <person name="Roberts A."/>
            <person name="Saif S."/>
            <person name="Shea T."/>
            <person name="Shenoy N."/>
            <person name="Sisk P."/>
            <person name="Stolte C."/>
            <person name="Sykes S."/>
            <person name="Walk T."/>
            <person name="White J."/>
            <person name="Yandava C."/>
            <person name="Haas B."/>
            <person name="Nusbaum C."/>
            <person name="Birren B."/>
        </authorList>
    </citation>
    <scope>NUCLEOTIDE SEQUENCE</scope>
    <source>
        <strain evidence="3">ATCC 64411</strain>
    </source>
</reference>
<name>A0A0C4DRP6_MAGP6</name>
<dbReference type="Proteomes" id="UP000011715">
    <property type="component" value="Unassembled WGS sequence"/>
</dbReference>
<feature type="compositionally biased region" description="Basic and acidic residues" evidence="1">
    <location>
        <begin position="310"/>
        <end position="321"/>
    </location>
</feature>
<dbReference type="PANTHER" id="PTHR35872:SF1">
    <property type="entry name" value="ALPHA-L-RHAMNOSIDASE C"/>
    <property type="match status" value="1"/>
</dbReference>
<dbReference type="OrthoDB" id="6407410at2759"/>
<evidence type="ECO:0008006" key="6">
    <source>
        <dbReference type="Google" id="ProtNLM"/>
    </source>
</evidence>
<keyword evidence="2" id="KW-0472">Membrane</keyword>
<dbReference type="OMA" id="ITRMDAV"/>
<sequence>MTAPTPEMPVDRANKPITPELVPLTEDFENGYHFPPKYPFKTQCEHAWKTSVAFVTTWKGFLITIYCLNVVAWGGMLFLLLCNASPAMCDPNCDDKDTSPRQIWLEIDSQILNALFCLLAWGLAPWRFRDLYYLLKYRWGGDFDGLRHLAGIHSDWFRLPESQNLPTDVGVGNIPDGTPAAAVPIPESKMAAAPLTGVRAPATPLWKLDTVVWLFVSNTFVQVGLASVMWGLNKYNRPSVATAMLVVVGCLTGMVAGQVMGSEGSSVKAIEGVPLTDEDREKLRSDKEAGILHYNNKKDRAPKEKKKKKTPCDNSEKMPPV</sequence>
<evidence type="ECO:0000313" key="3">
    <source>
        <dbReference type="EMBL" id="KLU83501.1"/>
    </source>
</evidence>
<dbReference type="EMBL" id="ADBL01000634">
    <property type="status" value="NOT_ANNOTATED_CDS"/>
    <property type="molecule type" value="Genomic_DNA"/>
</dbReference>
<feature type="transmembrane region" description="Helical" evidence="2">
    <location>
        <begin position="211"/>
        <end position="232"/>
    </location>
</feature>
<evidence type="ECO:0000313" key="5">
    <source>
        <dbReference type="Proteomes" id="UP000011715"/>
    </source>
</evidence>
<dbReference type="InterPro" id="IPR021369">
    <property type="entry name" value="DUF2985"/>
</dbReference>
<evidence type="ECO:0000256" key="2">
    <source>
        <dbReference type="SAM" id="Phobius"/>
    </source>
</evidence>
<feature type="transmembrane region" description="Helical" evidence="2">
    <location>
        <begin position="239"/>
        <end position="260"/>
    </location>
</feature>
<keyword evidence="2" id="KW-0812">Transmembrane</keyword>
<evidence type="ECO:0000313" key="4">
    <source>
        <dbReference type="EnsemblFungi" id="MAPG_02561T0"/>
    </source>
</evidence>
<dbReference type="VEuPathDB" id="FungiDB:MAPG_02561"/>
<feature type="region of interest" description="Disordered" evidence="1">
    <location>
        <begin position="273"/>
        <end position="321"/>
    </location>
</feature>
<reference evidence="3" key="3">
    <citation type="submission" date="2011-03" db="EMBL/GenBank/DDBJ databases">
        <title>Annotation of Magnaporthe poae ATCC 64411.</title>
        <authorList>
            <person name="Ma L.-J."/>
            <person name="Dead R."/>
            <person name="Young S.K."/>
            <person name="Zeng Q."/>
            <person name="Gargeya S."/>
            <person name="Fitzgerald M."/>
            <person name="Haas B."/>
            <person name="Abouelleil A."/>
            <person name="Alvarado L."/>
            <person name="Arachchi H.M."/>
            <person name="Berlin A."/>
            <person name="Brown A."/>
            <person name="Chapman S.B."/>
            <person name="Chen Z."/>
            <person name="Dunbar C."/>
            <person name="Freedman E."/>
            <person name="Gearin G."/>
            <person name="Gellesch M."/>
            <person name="Goldberg J."/>
            <person name="Griggs A."/>
            <person name="Gujja S."/>
            <person name="Heiman D."/>
            <person name="Howarth C."/>
            <person name="Larson L."/>
            <person name="Lui A."/>
            <person name="MacDonald P.J.P."/>
            <person name="Mehta T."/>
            <person name="Montmayeur A."/>
            <person name="Murphy C."/>
            <person name="Neiman D."/>
            <person name="Pearson M."/>
            <person name="Priest M."/>
            <person name="Roberts A."/>
            <person name="Saif S."/>
            <person name="Shea T."/>
            <person name="Shenoy N."/>
            <person name="Sisk P."/>
            <person name="Stolte C."/>
            <person name="Sykes S."/>
            <person name="Yandava C."/>
            <person name="Wortman J."/>
            <person name="Nusbaum C."/>
            <person name="Birren B."/>
        </authorList>
    </citation>
    <scope>NUCLEOTIDE SEQUENCE</scope>
    <source>
        <strain evidence="3">ATCC 64411</strain>
    </source>
</reference>
<proteinExistence type="predicted"/>